<dbReference type="GO" id="GO:0005634">
    <property type="term" value="C:nucleus"/>
    <property type="evidence" value="ECO:0007669"/>
    <property type="project" value="TreeGrafter"/>
</dbReference>
<dbReference type="PANTHER" id="PTHR45943">
    <property type="entry name" value="E3 UBIQUITIN-PROTEIN LIGASE MYCBP2"/>
    <property type="match status" value="1"/>
</dbReference>
<accession>A0A3P7LX68</accession>
<sequence>MESSIKCCYVSDQAADLHLGKDIAFLQSRAGKIYYAGNGIKYGLQETGTTWMELVLPESIVQMSVGVEYVLFRAGSGHAWIAGGDDGRRAGKLRRLTTVNRRKTLSISSAASSYAYVTDNGRASIALGKTHAVAISKQGYVYTWGLNNLNQCGRTEQAPTSLTPSPRRRGSVVACEPSEHLFVKDIPSYCAQCGLCSARGAACPLPAFTRKTGTCTCGPGDTTCLRLSLHFPYPVPFIKTSCRCGLCRACGESSQQQPKPSSDTPTRTHLAPARVTIVKNQVNVKVKLKIAPLFSLVGKIDFQVSSVSCGNFHTILLAADGSVFSFGSNCHGQLGTGDVRSKTEPQLVVLPADVQVVQVAAGANHTVLRTSLGAVFTFGAHKMGQLLRPAEDESHWHATPGRVPGFGPGCESFATWIGAVGDATLIHSHTSLLHSDDVIDAQLVASKYDLFIFPRQVGKEYVAIRRKNGYFAHHQLGPSGLYTSWCLESQYDILWSYNAAEVRVQAYSIHLATPN</sequence>
<dbReference type="GO" id="GO:0007411">
    <property type="term" value="P:axon guidance"/>
    <property type="evidence" value="ECO:0007669"/>
    <property type="project" value="TreeGrafter"/>
</dbReference>
<feature type="domain" description="4Fe-4S ferredoxin-type" evidence="2">
    <location>
        <begin position="179"/>
        <end position="213"/>
    </location>
</feature>
<dbReference type="AlphaFoldDB" id="A0A3P7LX68"/>
<dbReference type="Pfam" id="PF13540">
    <property type="entry name" value="RCC1_2"/>
    <property type="match status" value="1"/>
</dbReference>
<evidence type="ECO:0000259" key="2">
    <source>
        <dbReference type="PROSITE" id="PS51379"/>
    </source>
</evidence>
<dbReference type="GO" id="GO:0005886">
    <property type="term" value="C:plasma membrane"/>
    <property type="evidence" value="ECO:0007669"/>
    <property type="project" value="TreeGrafter"/>
</dbReference>
<dbReference type="PROSITE" id="PS50012">
    <property type="entry name" value="RCC1_3"/>
    <property type="match status" value="1"/>
</dbReference>
<keyword evidence="4" id="KW-1185">Reference proteome</keyword>
<proteinExistence type="predicted"/>
<feature type="non-terminal residue" evidence="3">
    <location>
        <position position="515"/>
    </location>
</feature>
<dbReference type="Gene3D" id="2.130.10.30">
    <property type="entry name" value="Regulator of chromosome condensation 1/beta-lactamase-inhibitor protein II"/>
    <property type="match status" value="2"/>
</dbReference>
<dbReference type="EMBL" id="UYRV01105783">
    <property type="protein sequence ID" value="VDN21615.1"/>
    <property type="molecule type" value="Genomic_DNA"/>
</dbReference>
<dbReference type="SUPFAM" id="SSF50985">
    <property type="entry name" value="RCC1/BLIP-II"/>
    <property type="match status" value="2"/>
</dbReference>
<dbReference type="PRINTS" id="PR00633">
    <property type="entry name" value="RCCNDNSATION"/>
</dbReference>
<dbReference type="Proteomes" id="UP000271889">
    <property type="component" value="Unassembled WGS sequence"/>
</dbReference>
<dbReference type="PROSITE" id="PS00626">
    <property type="entry name" value="RCC1_2"/>
    <property type="match status" value="1"/>
</dbReference>
<dbReference type="InterPro" id="IPR000408">
    <property type="entry name" value="Reg_chr_condens"/>
</dbReference>
<feature type="repeat" description="RCC1" evidence="1">
    <location>
        <begin position="321"/>
        <end position="372"/>
    </location>
</feature>
<dbReference type="PROSITE" id="PS51379">
    <property type="entry name" value="4FE4S_FER_2"/>
    <property type="match status" value="1"/>
</dbReference>
<protein>
    <recommendedName>
        <fullName evidence="2">4Fe-4S ferredoxin-type domain-containing protein</fullName>
    </recommendedName>
</protein>
<gene>
    <name evidence="3" type="ORF">CGOC_LOCUS9091</name>
</gene>
<dbReference type="GO" id="GO:0008582">
    <property type="term" value="P:regulation of synaptic assembly at neuromuscular junction"/>
    <property type="evidence" value="ECO:0007669"/>
    <property type="project" value="TreeGrafter"/>
</dbReference>
<dbReference type="InterPro" id="IPR009091">
    <property type="entry name" value="RCC1/BLIP-II"/>
</dbReference>
<evidence type="ECO:0000313" key="3">
    <source>
        <dbReference type="EMBL" id="VDN21615.1"/>
    </source>
</evidence>
<dbReference type="GO" id="GO:0061630">
    <property type="term" value="F:ubiquitin protein ligase activity"/>
    <property type="evidence" value="ECO:0007669"/>
    <property type="project" value="TreeGrafter"/>
</dbReference>
<reference evidence="3 4" key="1">
    <citation type="submission" date="2018-11" db="EMBL/GenBank/DDBJ databases">
        <authorList>
            <consortium name="Pathogen Informatics"/>
        </authorList>
    </citation>
    <scope>NUCLEOTIDE SEQUENCE [LARGE SCALE GENOMIC DNA]</scope>
</reference>
<name>A0A3P7LX68_CYLGO</name>
<dbReference type="InterPro" id="IPR017896">
    <property type="entry name" value="4Fe4S_Fe-S-bd"/>
</dbReference>
<dbReference type="OrthoDB" id="636773at2759"/>
<dbReference type="Pfam" id="PF00415">
    <property type="entry name" value="RCC1"/>
    <property type="match status" value="1"/>
</dbReference>
<evidence type="ECO:0000313" key="4">
    <source>
        <dbReference type="Proteomes" id="UP000271889"/>
    </source>
</evidence>
<dbReference type="PANTHER" id="PTHR45943:SF1">
    <property type="entry name" value="E3 UBIQUITIN-PROTEIN LIGASE MYCBP2"/>
    <property type="match status" value="1"/>
</dbReference>
<evidence type="ECO:0000256" key="1">
    <source>
        <dbReference type="PROSITE-ProRule" id="PRU00235"/>
    </source>
</evidence>
<organism evidence="3 4">
    <name type="scientific">Cylicostephanus goldi</name>
    <name type="common">Nematode worm</name>
    <dbReference type="NCBI Taxonomy" id="71465"/>
    <lineage>
        <taxon>Eukaryota</taxon>
        <taxon>Metazoa</taxon>
        <taxon>Ecdysozoa</taxon>
        <taxon>Nematoda</taxon>
        <taxon>Chromadorea</taxon>
        <taxon>Rhabditida</taxon>
        <taxon>Rhabditina</taxon>
        <taxon>Rhabditomorpha</taxon>
        <taxon>Strongyloidea</taxon>
        <taxon>Strongylidae</taxon>
        <taxon>Cylicostephanus</taxon>
    </lineage>
</organism>